<sequence>MAHSTPSTGDQPTAIVYTDRWMRRYDLIVCTLSTRLAWGCSEPRLVEHYRRNLRERHLDVGVGTGKLLDTAGAPAGRADFDELHMLDINAVPLQMTAHRLRRFSPVTHQADALATWPLEDDSLTSVCASLMLHTLPDQGRGFAAKTAFFDQAARVLAPGGRFFGSTIVNDVPFARRWPVARLLISTYNKRDFFTNANDSSTDLRAELEARFDNVRVRVRGCTALWEADAR</sequence>
<dbReference type="SUPFAM" id="SSF53335">
    <property type="entry name" value="S-adenosyl-L-methionine-dependent methyltransferases"/>
    <property type="match status" value="1"/>
</dbReference>
<proteinExistence type="predicted"/>
<organism evidence="2 3">
    <name type="scientific">Nocardiopsis mwathae</name>
    <dbReference type="NCBI Taxonomy" id="1472723"/>
    <lineage>
        <taxon>Bacteria</taxon>
        <taxon>Bacillati</taxon>
        <taxon>Actinomycetota</taxon>
        <taxon>Actinomycetes</taxon>
        <taxon>Streptosporangiales</taxon>
        <taxon>Nocardiopsidaceae</taxon>
        <taxon>Nocardiopsis</taxon>
    </lineage>
</organism>
<name>A0A7W9YEZ5_9ACTN</name>
<keyword evidence="2" id="KW-0489">Methyltransferase</keyword>
<dbReference type="EMBL" id="JACHDS010000001">
    <property type="protein sequence ID" value="MBB6170236.1"/>
    <property type="molecule type" value="Genomic_DNA"/>
</dbReference>
<dbReference type="GO" id="GO:0008757">
    <property type="term" value="F:S-adenosylmethionine-dependent methyltransferase activity"/>
    <property type="evidence" value="ECO:0007669"/>
    <property type="project" value="InterPro"/>
</dbReference>
<dbReference type="GO" id="GO:0032259">
    <property type="term" value="P:methylation"/>
    <property type="evidence" value="ECO:0007669"/>
    <property type="project" value="UniProtKB-KW"/>
</dbReference>
<dbReference type="Pfam" id="PF08241">
    <property type="entry name" value="Methyltransf_11"/>
    <property type="match status" value="1"/>
</dbReference>
<evidence type="ECO:0000313" key="3">
    <source>
        <dbReference type="Proteomes" id="UP000546642"/>
    </source>
</evidence>
<dbReference type="InterPro" id="IPR013216">
    <property type="entry name" value="Methyltransf_11"/>
</dbReference>
<dbReference type="InterPro" id="IPR029063">
    <property type="entry name" value="SAM-dependent_MTases_sf"/>
</dbReference>
<evidence type="ECO:0000259" key="1">
    <source>
        <dbReference type="Pfam" id="PF08241"/>
    </source>
</evidence>
<protein>
    <submittedName>
        <fullName evidence="2">SAM-dependent methyltransferase</fullName>
    </submittedName>
</protein>
<dbReference type="RefSeq" id="WP_184072745.1">
    <property type="nucleotide sequence ID" value="NZ_JACHDS010000001.1"/>
</dbReference>
<gene>
    <name evidence="2" type="ORF">HNR23_000296</name>
</gene>
<keyword evidence="2" id="KW-0808">Transferase</keyword>
<dbReference type="AlphaFoldDB" id="A0A7W9YEZ5"/>
<comment type="caution">
    <text evidence="2">The sequence shown here is derived from an EMBL/GenBank/DDBJ whole genome shotgun (WGS) entry which is preliminary data.</text>
</comment>
<accession>A0A7W9YEZ5</accession>
<feature type="domain" description="Methyltransferase type 11" evidence="1">
    <location>
        <begin position="58"/>
        <end position="163"/>
    </location>
</feature>
<dbReference type="Proteomes" id="UP000546642">
    <property type="component" value="Unassembled WGS sequence"/>
</dbReference>
<reference evidence="2 3" key="1">
    <citation type="submission" date="2020-08" db="EMBL/GenBank/DDBJ databases">
        <title>Sequencing the genomes of 1000 actinobacteria strains.</title>
        <authorList>
            <person name="Klenk H.-P."/>
        </authorList>
    </citation>
    <scope>NUCLEOTIDE SEQUENCE [LARGE SCALE GENOMIC DNA]</scope>
    <source>
        <strain evidence="2 3">DSM 46659</strain>
    </source>
</reference>
<dbReference type="CDD" id="cd02440">
    <property type="entry name" value="AdoMet_MTases"/>
    <property type="match status" value="1"/>
</dbReference>
<keyword evidence="3" id="KW-1185">Reference proteome</keyword>
<evidence type="ECO:0000313" key="2">
    <source>
        <dbReference type="EMBL" id="MBB6170236.1"/>
    </source>
</evidence>
<dbReference type="Gene3D" id="3.40.50.150">
    <property type="entry name" value="Vaccinia Virus protein VP39"/>
    <property type="match status" value="1"/>
</dbReference>